<evidence type="ECO:0000313" key="2">
    <source>
        <dbReference type="EMBL" id="CAF3358670.1"/>
    </source>
</evidence>
<sequence>MTDTYSHLVDQYHTDGFVVLRNVVDARLIDECRQHIEFLQSKFPSIPGEHLHHPIMRNDPFWVRLVSDPRLLDLAVLFGSPFIEPDGGIALFSSHYFCKPAKTGMSVLWHQDGSYWPLKPMNVLTMWLAIDESDTENGCLRVVRGSHQEELAKLTDDVSVQNVLGSYTHRDEDIDQEKIVDIVLKPGGKHLIVPFVYVLGLFIDISIHHPNIVHGSNTNTSDRRRCGLTIRYIAPTTKCVDEKQPVMMMMGSPIEGINHYRSWPKYRIGYDFPFDGCEQWNDRRRIEPDDELYFERTDYTQMDQEIENEVIGFIAQLGGKTVQQQ</sequence>
<evidence type="ECO:0000313" key="3">
    <source>
        <dbReference type="Proteomes" id="UP000663833"/>
    </source>
</evidence>
<dbReference type="Proteomes" id="UP000663833">
    <property type="component" value="Unassembled WGS sequence"/>
</dbReference>
<organism evidence="2 3">
    <name type="scientific">Rotaria socialis</name>
    <dbReference type="NCBI Taxonomy" id="392032"/>
    <lineage>
        <taxon>Eukaryota</taxon>
        <taxon>Metazoa</taxon>
        <taxon>Spiralia</taxon>
        <taxon>Gnathifera</taxon>
        <taxon>Rotifera</taxon>
        <taxon>Eurotatoria</taxon>
        <taxon>Bdelloidea</taxon>
        <taxon>Philodinida</taxon>
        <taxon>Philodinidae</taxon>
        <taxon>Rotaria</taxon>
    </lineage>
</organism>
<dbReference type="PANTHER" id="PTHR20883:SF48">
    <property type="entry name" value="ECTOINE DIOXYGENASE"/>
    <property type="match status" value="1"/>
</dbReference>
<comment type="cofactor">
    <cofactor evidence="1">
        <name>Fe cation</name>
        <dbReference type="ChEBI" id="CHEBI:24875"/>
    </cofactor>
</comment>
<dbReference type="GO" id="GO:0016491">
    <property type="term" value="F:oxidoreductase activity"/>
    <property type="evidence" value="ECO:0007669"/>
    <property type="project" value="UniProtKB-ARBA"/>
</dbReference>
<proteinExistence type="predicted"/>
<dbReference type="AlphaFoldDB" id="A0A817WRR6"/>
<accession>A0A817WRR6</accession>
<dbReference type="EMBL" id="CAJNYD010001670">
    <property type="protein sequence ID" value="CAF3358670.1"/>
    <property type="molecule type" value="Genomic_DNA"/>
</dbReference>
<dbReference type="GO" id="GO:0046872">
    <property type="term" value="F:metal ion binding"/>
    <property type="evidence" value="ECO:0007669"/>
    <property type="project" value="UniProtKB-ARBA"/>
</dbReference>
<evidence type="ECO:0008006" key="4">
    <source>
        <dbReference type="Google" id="ProtNLM"/>
    </source>
</evidence>
<dbReference type="SUPFAM" id="SSF51197">
    <property type="entry name" value="Clavaminate synthase-like"/>
    <property type="match status" value="1"/>
</dbReference>
<dbReference type="Gene3D" id="2.60.120.620">
    <property type="entry name" value="q2cbj1_9rhob like domain"/>
    <property type="match status" value="2"/>
</dbReference>
<reference evidence="2" key="1">
    <citation type="submission" date="2021-02" db="EMBL/GenBank/DDBJ databases">
        <authorList>
            <person name="Nowell W R."/>
        </authorList>
    </citation>
    <scope>NUCLEOTIDE SEQUENCE</scope>
</reference>
<gene>
    <name evidence="2" type="ORF">LUA448_LOCUS13740</name>
</gene>
<dbReference type="PANTHER" id="PTHR20883">
    <property type="entry name" value="PHYTANOYL-COA DIOXYGENASE DOMAIN CONTAINING 1"/>
    <property type="match status" value="1"/>
</dbReference>
<evidence type="ECO:0000256" key="1">
    <source>
        <dbReference type="ARBA" id="ARBA00001962"/>
    </source>
</evidence>
<dbReference type="Pfam" id="PF05721">
    <property type="entry name" value="PhyH"/>
    <property type="match status" value="1"/>
</dbReference>
<dbReference type="InterPro" id="IPR008775">
    <property type="entry name" value="Phytyl_CoA_dOase-like"/>
</dbReference>
<protein>
    <recommendedName>
        <fullName evidence="4">Phytanoyl-CoA dioxygenase</fullName>
    </recommendedName>
</protein>
<name>A0A817WRR6_9BILA</name>
<comment type="caution">
    <text evidence="2">The sequence shown here is derived from an EMBL/GenBank/DDBJ whole genome shotgun (WGS) entry which is preliminary data.</text>
</comment>